<reference evidence="2 3" key="1">
    <citation type="journal article" date="2014" name="PLoS ONE">
        <title>The first complete genome sequence of the class fimbriimonadia in the phylum armatimonadetes.</title>
        <authorList>
            <person name="Hu Z.Y."/>
            <person name="Wang Y.Z."/>
            <person name="Im W.T."/>
            <person name="Wang S.Y."/>
            <person name="Zhao G.P."/>
            <person name="Zheng H.J."/>
            <person name="Quan Z.X."/>
        </authorList>
    </citation>
    <scope>NUCLEOTIDE SEQUENCE [LARGE SCALE GENOMIC DNA]</scope>
    <source>
        <strain evidence="2">Gsoil 348</strain>
    </source>
</reference>
<gene>
    <name evidence="2" type="ORF">OP10G_1074</name>
</gene>
<keyword evidence="3" id="KW-1185">Reference proteome</keyword>
<dbReference type="KEGG" id="fgi:OP10G_1074"/>
<evidence type="ECO:0000313" key="3">
    <source>
        <dbReference type="Proteomes" id="UP000027982"/>
    </source>
</evidence>
<dbReference type="HOGENOM" id="CLU_1508463_0_0_0"/>
<accession>A0A068NLZ3</accession>
<dbReference type="EMBL" id="CP007139">
    <property type="protein sequence ID" value="AIE84442.1"/>
    <property type="molecule type" value="Genomic_DNA"/>
</dbReference>
<proteinExistence type="predicted"/>
<name>A0A068NLZ3_FIMGI</name>
<evidence type="ECO:0000256" key="1">
    <source>
        <dbReference type="SAM" id="MobiDB-lite"/>
    </source>
</evidence>
<evidence type="ECO:0000313" key="2">
    <source>
        <dbReference type="EMBL" id="AIE84442.1"/>
    </source>
</evidence>
<protein>
    <submittedName>
        <fullName evidence="2">Uncharacterized protein</fullName>
    </submittedName>
</protein>
<sequence>MGCGVLVVAAALVLAIGLRIRGKKMDQGEAERMRQVYVALSMYESSNDGIPAPSLASLAVSGVDPANFLATGDPYANTKAPAYPIDGSRPRAPRSSAYRISFSYAGAFPEIAKRLNRSDPLVGLLANEWIGKVSPTGDFGADVSGPIMRITMDGSVYQTADRGGPKPLGDAEDLFLRR</sequence>
<feature type="region of interest" description="Disordered" evidence="1">
    <location>
        <begin position="158"/>
        <end position="178"/>
    </location>
</feature>
<dbReference type="Proteomes" id="UP000027982">
    <property type="component" value="Chromosome"/>
</dbReference>
<dbReference type="AlphaFoldDB" id="A0A068NLZ3"/>
<dbReference type="STRING" id="661478.OP10G_1074"/>
<organism evidence="2 3">
    <name type="scientific">Fimbriimonas ginsengisoli Gsoil 348</name>
    <dbReference type="NCBI Taxonomy" id="661478"/>
    <lineage>
        <taxon>Bacteria</taxon>
        <taxon>Bacillati</taxon>
        <taxon>Armatimonadota</taxon>
        <taxon>Fimbriimonadia</taxon>
        <taxon>Fimbriimonadales</taxon>
        <taxon>Fimbriimonadaceae</taxon>
        <taxon>Fimbriimonas</taxon>
    </lineage>
</organism>